<dbReference type="GeneID" id="20668101"/>
<dbReference type="KEGG" id="hir:HETIRDRAFT_167079"/>
<protein>
    <submittedName>
        <fullName evidence="1">Uncharacterized protein</fullName>
    </submittedName>
</protein>
<proteinExistence type="predicted"/>
<sequence>MDWGRRRACPCGMCEGASAHGRGGWRQSRLLCGVSGWRAEASVRRHTSRDTGTEENSQRELHVVRVADQRPRRDRRPQHVPQAAAHFALNAPLPNAWLAQLVRAQVSYAHMSDH</sequence>
<dbReference type="InParanoid" id="W4KP95"/>
<dbReference type="AlphaFoldDB" id="W4KP95"/>
<dbReference type="HOGENOM" id="CLU_2121385_0_0_1"/>
<name>W4KP95_HETIT</name>
<evidence type="ECO:0000313" key="2">
    <source>
        <dbReference type="Proteomes" id="UP000030671"/>
    </source>
</evidence>
<dbReference type="Proteomes" id="UP000030671">
    <property type="component" value="Unassembled WGS sequence"/>
</dbReference>
<dbReference type="EMBL" id="KI925454">
    <property type="protein sequence ID" value="ETW87524.1"/>
    <property type="molecule type" value="Genomic_DNA"/>
</dbReference>
<evidence type="ECO:0000313" key="1">
    <source>
        <dbReference type="EMBL" id="ETW87524.1"/>
    </source>
</evidence>
<organism evidence="1 2">
    <name type="scientific">Heterobasidion irregulare (strain TC 32-1)</name>
    <dbReference type="NCBI Taxonomy" id="747525"/>
    <lineage>
        <taxon>Eukaryota</taxon>
        <taxon>Fungi</taxon>
        <taxon>Dikarya</taxon>
        <taxon>Basidiomycota</taxon>
        <taxon>Agaricomycotina</taxon>
        <taxon>Agaricomycetes</taxon>
        <taxon>Russulales</taxon>
        <taxon>Bondarzewiaceae</taxon>
        <taxon>Heterobasidion</taxon>
        <taxon>Heterobasidion annosum species complex</taxon>
    </lineage>
</organism>
<gene>
    <name evidence="1" type="ORF">HETIRDRAFT_167079</name>
</gene>
<accession>W4KP95</accession>
<keyword evidence="2" id="KW-1185">Reference proteome</keyword>
<reference evidence="1 2" key="1">
    <citation type="journal article" date="2012" name="New Phytol.">
        <title>Insight into trade-off between wood decay and parasitism from the genome of a fungal forest pathogen.</title>
        <authorList>
            <person name="Olson A."/>
            <person name="Aerts A."/>
            <person name="Asiegbu F."/>
            <person name="Belbahri L."/>
            <person name="Bouzid O."/>
            <person name="Broberg A."/>
            <person name="Canback B."/>
            <person name="Coutinho P.M."/>
            <person name="Cullen D."/>
            <person name="Dalman K."/>
            <person name="Deflorio G."/>
            <person name="van Diepen L.T."/>
            <person name="Dunand C."/>
            <person name="Duplessis S."/>
            <person name="Durling M."/>
            <person name="Gonthier P."/>
            <person name="Grimwood J."/>
            <person name="Fossdal C.G."/>
            <person name="Hansson D."/>
            <person name="Henrissat B."/>
            <person name="Hietala A."/>
            <person name="Himmelstrand K."/>
            <person name="Hoffmeister D."/>
            <person name="Hogberg N."/>
            <person name="James T.Y."/>
            <person name="Karlsson M."/>
            <person name="Kohler A."/>
            <person name="Kues U."/>
            <person name="Lee Y.H."/>
            <person name="Lin Y.C."/>
            <person name="Lind M."/>
            <person name="Lindquist E."/>
            <person name="Lombard V."/>
            <person name="Lucas S."/>
            <person name="Lunden K."/>
            <person name="Morin E."/>
            <person name="Murat C."/>
            <person name="Park J."/>
            <person name="Raffaello T."/>
            <person name="Rouze P."/>
            <person name="Salamov A."/>
            <person name="Schmutz J."/>
            <person name="Solheim H."/>
            <person name="Stahlberg J."/>
            <person name="Velez H."/>
            <person name="de Vries R.P."/>
            <person name="Wiebenga A."/>
            <person name="Woodward S."/>
            <person name="Yakovlev I."/>
            <person name="Garbelotto M."/>
            <person name="Martin F."/>
            <person name="Grigoriev I.V."/>
            <person name="Stenlid J."/>
        </authorList>
    </citation>
    <scope>NUCLEOTIDE SEQUENCE [LARGE SCALE GENOMIC DNA]</scope>
    <source>
        <strain evidence="1 2">TC 32-1</strain>
    </source>
</reference>
<dbReference type="RefSeq" id="XP_009541416.1">
    <property type="nucleotide sequence ID" value="XM_009543121.1"/>
</dbReference>